<dbReference type="EMBL" id="FCOC02000002">
    <property type="protein sequence ID" value="SAL15098.1"/>
    <property type="molecule type" value="Genomic_DNA"/>
</dbReference>
<sequence length="300" mass="33169">MRRDSSEGLRDAVRRFQWFYTQHVWAPHELVEQSALSPTEWRVLFAVMHAGTTIAAELSRTLQINTGYLSRMLNEFERSGLIRRTPFAGDARSHRVSLTLAGESALAATSTRMRNNVSMALESMTPDESSKLVASMEVVEKLLTLPLETPCVRLRGPRPGDFGWIVEREAEFATGGPAAKQAREMRAAKVVADFLTAPDPTRNACWIAEKEGVSVGAALLICAPASADARIAIVFVDADAERKGIGHRLLEACEEFAIEAGYERLGCVPDLQHELVEPLLRGCGFQERNETDAVLQKYLK</sequence>
<dbReference type="Pfam" id="PF12802">
    <property type="entry name" value="MarR_2"/>
    <property type="match status" value="1"/>
</dbReference>
<accession>A0A158F5E7</accession>
<dbReference type="GO" id="GO:0003677">
    <property type="term" value="F:DNA binding"/>
    <property type="evidence" value="ECO:0007669"/>
    <property type="project" value="UniProtKB-KW"/>
</dbReference>
<dbReference type="OrthoDB" id="273614at2"/>
<reference evidence="6 7" key="1">
    <citation type="submission" date="2016-01" db="EMBL/GenBank/DDBJ databases">
        <authorList>
            <person name="Oliw E.H."/>
        </authorList>
    </citation>
    <scope>NUCLEOTIDE SEQUENCE [LARGE SCALE GENOMIC DNA]</scope>
    <source>
        <strain evidence="6">LMG 22029</strain>
    </source>
</reference>
<dbReference type="GO" id="GO:0016747">
    <property type="term" value="F:acyltransferase activity, transferring groups other than amino-acyl groups"/>
    <property type="evidence" value="ECO:0007669"/>
    <property type="project" value="InterPro"/>
</dbReference>
<dbReference type="SUPFAM" id="SSF46785">
    <property type="entry name" value="Winged helix' DNA-binding domain"/>
    <property type="match status" value="1"/>
</dbReference>
<protein>
    <submittedName>
        <fullName evidence="6">MarR family transcriptional regulator</fullName>
    </submittedName>
</protein>
<dbReference type="RefSeq" id="WP_060817316.1">
    <property type="nucleotide sequence ID" value="NZ_FCOC02000002.1"/>
</dbReference>
<keyword evidence="2" id="KW-0238">DNA-binding</keyword>
<evidence type="ECO:0000313" key="7">
    <source>
        <dbReference type="Proteomes" id="UP000054893"/>
    </source>
</evidence>
<proteinExistence type="predicted"/>
<dbReference type="Proteomes" id="UP000054893">
    <property type="component" value="Unassembled WGS sequence"/>
</dbReference>
<dbReference type="AlphaFoldDB" id="A0A158F5E7"/>
<evidence type="ECO:0000256" key="2">
    <source>
        <dbReference type="ARBA" id="ARBA00023125"/>
    </source>
</evidence>
<name>A0A158F5E7_CABSO</name>
<evidence type="ECO:0000259" key="5">
    <source>
        <dbReference type="PROSITE" id="PS51186"/>
    </source>
</evidence>
<feature type="domain" description="HTH marR-type" evidence="4">
    <location>
        <begin position="1"/>
        <end position="141"/>
    </location>
</feature>
<dbReference type="PROSITE" id="PS51186">
    <property type="entry name" value="GNAT"/>
    <property type="match status" value="1"/>
</dbReference>
<feature type="domain" description="N-acetyltransferase" evidence="5">
    <location>
        <begin position="152"/>
        <end position="300"/>
    </location>
</feature>
<dbReference type="Pfam" id="PF00583">
    <property type="entry name" value="Acetyltransf_1"/>
    <property type="match status" value="1"/>
</dbReference>
<dbReference type="Gene3D" id="3.40.630.30">
    <property type="match status" value="1"/>
</dbReference>
<evidence type="ECO:0000256" key="1">
    <source>
        <dbReference type="ARBA" id="ARBA00023015"/>
    </source>
</evidence>
<keyword evidence="3" id="KW-0804">Transcription</keyword>
<dbReference type="PANTHER" id="PTHR42756:SF1">
    <property type="entry name" value="TRANSCRIPTIONAL REPRESSOR OF EMRAB OPERON"/>
    <property type="match status" value="1"/>
</dbReference>
<keyword evidence="1" id="KW-0805">Transcription regulation</keyword>
<gene>
    <name evidence="6" type="ORF">AWB64_00793</name>
</gene>
<evidence type="ECO:0000259" key="4">
    <source>
        <dbReference type="PROSITE" id="PS50995"/>
    </source>
</evidence>
<dbReference type="Gene3D" id="1.10.10.10">
    <property type="entry name" value="Winged helix-like DNA-binding domain superfamily/Winged helix DNA-binding domain"/>
    <property type="match status" value="1"/>
</dbReference>
<dbReference type="InterPro" id="IPR036388">
    <property type="entry name" value="WH-like_DNA-bd_sf"/>
</dbReference>
<dbReference type="InterPro" id="IPR000182">
    <property type="entry name" value="GNAT_dom"/>
</dbReference>
<dbReference type="InterPro" id="IPR016181">
    <property type="entry name" value="Acyl_CoA_acyltransferase"/>
</dbReference>
<dbReference type="GO" id="GO:0003700">
    <property type="term" value="F:DNA-binding transcription factor activity"/>
    <property type="evidence" value="ECO:0007669"/>
    <property type="project" value="InterPro"/>
</dbReference>
<dbReference type="CDD" id="cd04301">
    <property type="entry name" value="NAT_SF"/>
    <property type="match status" value="1"/>
</dbReference>
<dbReference type="SMART" id="SM00347">
    <property type="entry name" value="HTH_MARR"/>
    <property type="match status" value="1"/>
</dbReference>
<dbReference type="InterPro" id="IPR036390">
    <property type="entry name" value="WH_DNA-bd_sf"/>
</dbReference>
<evidence type="ECO:0000256" key="3">
    <source>
        <dbReference type="ARBA" id="ARBA00023163"/>
    </source>
</evidence>
<organism evidence="6 7">
    <name type="scientific">Caballeronia sordidicola</name>
    <name type="common">Burkholderia sordidicola</name>
    <dbReference type="NCBI Taxonomy" id="196367"/>
    <lineage>
        <taxon>Bacteria</taxon>
        <taxon>Pseudomonadati</taxon>
        <taxon>Pseudomonadota</taxon>
        <taxon>Betaproteobacteria</taxon>
        <taxon>Burkholderiales</taxon>
        <taxon>Burkholderiaceae</taxon>
        <taxon>Caballeronia</taxon>
    </lineage>
</organism>
<dbReference type="PRINTS" id="PR00598">
    <property type="entry name" value="HTHMARR"/>
</dbReference>
<dbReference type="PANTHER" id="PTHR42756">
    <property type="entry name" value="TRANSCRIPTIONAL REGULATOR, MARR"/>
    <property type="match status" value="1"/>
</dbReference>
<dbReference type="InterPro" id="IPR000835">
    <property type="entry name" value="HTH_MarR-typ"/>
</dbReference>
<dbReference type="SUPFAM" id="SSF55729">
    <property type="entry name" value="Acyl-CoA N-acyltransferases (Nat)"/>
    <property type="match status" value="1"/>
</dbReference>
<dbReference type="PROSITE" id="PS50995">
    <property type="entry name" value="HTH_MARR_2"/>
    <property type="match status" value="1"/>
</dbReference>
<evidence type="ECO:0000313" key="6">
    <source>
        <dbReference type="EMBL" id="SAL15098.1"/>
    </source>
</evidence>